<evidence type="ECO:0000256" key="1">
    <source>
        <dbReference type="SAM" id="SignalP"/>
    </source>
</evidence>
<comment type="caution">
    <text evidence="2">The sequence shown here is derived from an EMBL/GenBank/DDBJ whole genome shotgun (WGS) entry which is preliminary data.</text>
</comment>
<keyword evidence="1" id="KW-0732">Signal</keyword>
<feature type="signal peptide" evidence="1">
    <location>
        <begin position="1"/>
        <end position="19"/>
    </location>
</feature>
<proteinExistence type="predicted"/>
<name>A0A7J6N6X3_PEROL</name>
<evidence type="ECO:0000313" key="3">
    <source>
        <dbReference type="Proteomes" id="UP000541610"/>
    </source>
</evidence>
<reference evidence="2 3" key="1">
    <citation type="submission" date="2020-04" db="EMBL/GenBank/DDBJ databases">
        <title>Perkinsus olseni comparative genomics.</title>
        <authorList>
            <person name="Bogema D.R."/>
        </authorList>
    </citation>
    <scope>NUCLEOTIDE SEQUENCE [LARGE SCALE GENOMIC DNA]</scope>
    <source>
        <strain evidence="2">00978-12</strain>
    </source>
</reference>
<protein>
    <submittedName>
        <fullName evidence="2">Uncharacterized protein</fullName>
    </submittedName>
</protein>
<evidence type="ECO:0000313" key="2">
    <source>
        <dbReference type="EMBL" id="KAF4679257.1"/>
    </source>
</evidence>
<dbReference type="AlphaFoldDB" id="A0A7J6N6X3"/>
<sequence>MSHPTLFMLVFLLMVASFAFPPSQQYYTLNSVFLSAWQFKPYNAVNISVFITPTHFERLWSSGDMYYAPNPDKSELQFNTDLDNWVAFVWHFRLNESEWKSIPYDQKTNTFTIQFHGYTFTVLPAHGFTLREVRWTQILVYSVYLRSTKSGFSPNQNSHIAGDAISTGNERIAFYCLRDS</sequence>
<organism evidence="2 3">
    <name type="scientific">Perkinsus olseni</name>
    <name type="common">Perkinsus atlanticus</name>
    <dbReference type="NCBI Taxonomy" id="32597"/>
    <lineage>
        <taxon>Eukaryota</taxon>
        <taxon>Sar</taxon>
        <taxon>Alveolata</taxon>
        <taxon>Perkinsozoa</taxon>
        <taxon>Perkinsea</taxon>
        <taxon>Perkinsida</taxon>
        <taxon>Perkinsidae</taxon>
        <taxon>Perkinsus</taxon>
    </lineage>
</organism>
<dbReference type="Proteomes" id="UP000541610">
    <property type="component" value="Unassembled WGS sequence"/>
</dbReference>
<accession>A0A7J6N6X3</accession>
<gene>
    <name evidence="2" type="ORF">FOZ60_015308</name>
</gene>
<feature type="chain" id="PRO_5029656066" evidence="1">
    <location>
        <begin position="20"/>
        <end position="180"/>
    </location>
</feature>
<dbReference type="EMBL" id="JABANP010000761">
    <property type="protein sequence ID" value="KAF4679257.1"/>
    <property type="molecule type" value="Genomic_DNA"/>
</dbReference>